<dbReference type="SMART" id="SM00184">
    <property type="entry name" value="RING"/>
    <property type="match status" value="1"/>
</dbReference>
<dbReference type="AlphaFoldDB" id="A0A3B5KQQ1"/>
<dbReference type="Gene3D" id="3.30.40.10">
    <property type="entry name" value="Zinc/RING finger domain, C3HC4 (zinc finger)"/>
    <property type="match status" value="1"/>
</dbReference>
<dbReference type="Pfam" id="PF00643">
    <property type="entry name" value="zf-B_box"/>
    <property type="match status" value="1"/>
</dbReference>
<dbReference type="InterPro" id="IPR013083">
    <property type="entry name" value="Znf_RING/FYVE/PHD"/>
</dbReference>
<evidence type="ECO:0000256" key="2">
    <source>
        <dbReference type="ARBA" id="ARBA00022771"/>
    </source>
</evidence>
<dbReference type="Gene3D" id="3.30.160.60">
    <property type="entry name" value="Classic Zinc Finger"/>
    <property type="match status" value="1"/>
</dbReference>
<dbReference type="PANTHER" id="PTHR25465">
    <property type="entry name" value="B-BOX DOMAIN CONTAINING"/>
    <property type="match status" value="1"/>
</dbReference>
<dbReference type="InterPro" id="IPR017907">
    <property type="entry name" value="Znf_RING_CS"/>
</dbReference>
<sequence>MNCLLSEEQFLCSICLDLFKDPLTTPCGHNFCKNCITQHWDVNHCSECPLCKRDFGARPELEINTYIPAKPGEIPCDLCSETKLKALKSCLVCLLFYCETHLEPHLTAPRLKKHQLMEPVENLEEMLCKKHDKTLELFCKTDQTCICCLCSVLVHKSHQFVPLSHQYEHPPTFTLASAFWVSSRCQTFCLALSP</sequence>
<dbReference type="SUPFAM" id="SSF57850">
    <property type="entry name" value="RING/U-box"/>
    <property type="match status" value="1"/>
</dbReference>
<feature type="domain" description="B box-type" evidence="6">
    <location>
        <begin position="123"/>
        <end position="163"/>
    </location>
</feature>
<dbReference type="PROSITE" id="PS50089">
    <property type="entry name" value="ZF_RING_2"/>
    <property type="match status" value="1"/>
</dbReference>
<evidence type="ECO:0000259" key="5">
    <source>
        <dbReference type="PROSITE" id="PS50089"/>
    </source>
</evidence>
<dbReference type="SMART" id="SM00336">
    <property type="entry name" value="BBOX"/>
    <property type="match status" value="1"/>
</dbReference>
<dbReference type="CDD" id="cd19769">
    <property type="entry name" value="Bbox2_TRIM16-like"/>
    <property type="match status" value="1"/>
</dbReference>
<dbReference type="PANTHER" id="PTHR25465:SF32">
    <property type="entry name" value="BLOODTHIRSTY-RELATED GENE FAMILY, MEMBER 16 ISOFORM X1-RELATED"/>
    <property type="match status" value="1"/>
</dbReference>
<name>A0A3B5KQQ1_9TELE</name>
<evidence type="ECO:0000256" key="4">
    <source>
        <dbReference type="PROSITE-ProRule" id="PRU00024"/>
    </source>
</evidence>
<dbReference type="InterPro" id="IPR051051">
    <property type="entry name" value="E3_ubiq-ligase_TRIM/RNF"/>
</dbReference>
<dbReference type="Ensembl" id="ENSXCOT00000002482.1">
    <property type="protein sequence ID" value="ENSXCOP00000002448.1"/>
    <property type="gene ID" value="ENSXCOG00000001956.1"/>
</dbReference>
<accession>A0A3B5KQQ1</accession>
<keyword evidence="8" id="KW-1185">Reference proteome</keyword>
<reference evidence="7" key="1">
    <citation type="submission" date="2025-08" db="UniProtKB">
        <authorList>
            <consortium name="Ensembl"/>
        </authorList>
    </citation>
    <scope>IDENTIFICATION</scope>
</reference>
<dbReference type="InterPro" id="IPR001841">
    <property type="entry name" value="Znf_RING"/>
</dbReference>
<proteinExistence type="predicted"/>
<evidence type="ECO:0000259" key="6">
    <source>
        <dbReference type="PROSITE" id="PS50119"/>
    </source>
</evidence>
<feature type="domain" description="RING-type" evidence="5">
    <location>
        <begin position="12"/>
        <end position="52"/>
    </location>
</feature>
<keyword evidence="3" id="KW-0862">Zinc</keyword>
<dbReference type="SUPFAM" id="SSF57845">
    <property type="entry name" value="B-box zinc-binding domain"/>
    <property type="match status" value="1"/>
</dbReference>
<dbReference type="InterPro" id="IPR027370">
    <property type="entry name" value="Znf-RING_euk"/>
</dbReference>
<reference evidence="7" key="2">
    <citation type="submission" date="2025-09" db="UniProtKB">
        <authorList>
            <consortium name="Ensembl"/>
        </authorList>
    </citation>
    <scope>IDENTIFICATION</scope>
</reference>
<dbReference type="GeneTree" id="ENSGT01150000286950"/>
<evidence type="ECO:0000256" key="3">
    <source>
        <dbReference type="ARBA" id="ARBA00022833"/>
    </source>
</evidence>
<dbReference type="GO" id="GO:0008270">
    <property type="term" value="F:zinc ion binding"/>
    <property type="evidence" value="ECO:0007669"/>
    <property type="project" value="UniProtKB-KW"/>
</dbReference>
<dbReference type="PROSITE" id="PS00518">
    <property type="entry name" value="ZF_RING_1"/>
    <property type="match status" value="1"/>
</dbReference>
<evidence type="ECO:0000256" key="1">
    <source>
        <dbReference type="ARBA" id="ARBA00022723"/>
    </source>
</evidence>
<dbReference type="Pfam" id="PF13445">
    <property type="entry name" value="zf-RING_UBOX"/>
    <property type="match status" value="1"/>
</dbReference>
<evidence type="ECO:0000313" key="7">
    <source>
        <dbReference type="Ensembl" id="ENSXCOP00000002448.1"/>
    </source>
</evidence>
<dbReference type="InterPro" id="IPR000315">
    <property type="entry name" value="Znf_B-box"/>
</dbReference>
<keyword evidence="2 4" id="KW-0863">Zinc-finger</keyword>
<organism evidence="7 8">
    <name type="scientific">Xiphophorus couchianus</name>
    <name type="common">Monterrey platyfish</name>
    <dbReference type="NCBI Taxonomy" id="32473"/>
    <lineage>
        <taxon>Eukaryota</taxon>
        <taxon>Metazoa</taxon>
        <taxon>Chordata</taxon>
        <taxon>Craniata</taxon>
        <taxon>Vertebrata</taxon>
        <taxon>Euteleostomi</taxon>
        <taxon>Actinopterygii</taxon>
        <taxon>Neopterygii</taxon>
        <taxon>Teleostei</taxon>
        <taxon>Neoteleostei</taxon>
        <taxon>Acanthomorphata</taxon>
        <taxon>Ovalentaria</taxon>
        <taxon>Atherinomorphae</taxon>
        <taxon>Cyprinodontiformes</taxon>
        <taxon>Poeciliidae</taxon>
        <taxon>Poeciliinae</taxon>
        <taxon>Xiphophorus</taxon>
    </lineage>
</organism>
<evidence type="ECO:0008006" key="9">
    <source>
        <dbReference type="Google" id="ProtNLM"/>
    </source>
</evidence>
<protein>
    <recommendedName>
        <fullName evidence="9">RING-type domain-containing protein</fullName>
    </recommendedName>
</protein>
<dbReference type="Gene3D" id="4.10.830.40">
    <property type="match status" value="1"/>
</dbReference>
<dbReference type="PROSITE" id="PS50119">
    <property type="entry name" value="ZF_BBOX"/>
    <property type="match status" value="1"/>
</dbReference>
<keyword evidence="1" id="KW-0479">Metal-binding</keyword>
<dbReference type="Proteomes" id="UP000261380">
    <property type="component" value="Unplaced"/>
</dbReference>
<evidence type="ECO:0000313" key="8">
    <source>
        <dbReference type="Proteomes" id="UP000261380"/>
    </source>
</evidence>